<dbReference type="EMBL" id="UINC01005224">
    <property type="protein sequence ID" value="SVA19921.1"/>
    <property type="molecule type" value="Genomic_DNA"/>
</dbReference>
<dbReference type="AlphaFoldDB" id="A0A381TWT7"/>
<sequence>MVTKSVQIVTVVRLVEGVDNNPQI</sequence>
<gene>
    <name evidence="1" type="ORF">METZ01_LOCUS72775</name>
</gene>
<evidence type="ECO:0000313" key="1">
    <source>
        <dbReference type="EMBL" id="SVA19921.1"/>
    </source>
</evidence>
<reference evidence="1" key="1">
    <citation type="submission" date="2018-05" db="EMBL/GenBank/DDBJ databases">
        <authorList>
            <person name="Lanie J.A."/>
            <person name="Ng W.-L."/>
            <person name="Kazmierczak K.M."/>
            <person name="Andrzejewski T.M."/>
            <person name="Davidsen T.M."/>
            <person name="Wayne K.J."/>
            <person name="Tettelin H."/>
            <person name="Glass J.I."/>
            <person name="Rusch D."/>
            <person name="Podicherti R."/>
            <person name="Tsui H.-C.T."/>
            <person name="Winkler M.E."/>
        </authorList>
    </citation>
    <scope>NUCLEOTIDE SEQUENCE</scope>
</reference>
<proteinExistence type="predicted"/>
<name>A0A381TWT7_9ZZZZ</name>
<organism evidence="1">
    <name type="scientific">marine metagenome</name>
    <dbReference type="NCBI Taxonomy" id="408172"/>
    <lineage>
        <taxon>unclassified sequences</taxon>
        <taxon>metagenomes</taxon>
        <taxon>ecological metagenomes</taxon>
    </lineage>
</organism>
<protein>
    <submittedName>
        <fullName evidence="1">Uncharacterized protein</fullName>
    </submittedName>
</protein>
<accession>A0A381TWT7</accession>